<keyword evidence="2 3" id="KW-0802">TPR repeat</keyword>
<proteinExistence type="predicted"/>
<dbReference type="PANTHER" id="PTHR45586:SF1">
    <property type="entry name" value="LIPOPOLYSACCHARIDE ASSEMBLY PROTEIN B"/>
    <property type="match status" value="1"/>
</dbReference>
<evidence type="ECO:0000313" key="5">
    <source>
        <dbReference type="Proteomes" id="UP000262802"/>
    </source>
</evidence>
<organism evidence="4 5">
    <name type="scientific">Hymenobacter oligotrophus</name>
    <dbReference type="NCBI Taxonomy" id="2319843"/>
    <lineage>
        <taxon>Bacteria</taxon>
        <taxon>Pseudomonadati</taxon>
        <taxon>Bacteroidota</taxon>
        <taxon>Cytophagia</taxon>
        <taxon>Cytophagales</taxon>
        <taxon>Hymenobacteraceae</taxon>
        <taxon>Hymenobacter</taxon>
    </lineage>
</organism>
<dbReference type="Pfam" id="PF13432">
    <property type="entry name" value="TPR_16"/>
    <property type="match status" value="3"/>
</dbReference>
<gene>
    <name evidence="4" type="ORF">D3Y59_04625</name>
</gene>
<accession>A0A3B7QYY2</accession>
<dbReference type="InterPro" id="IPR051012">
    <property type="entry name" value="CellSynth/LPSAsmb/PSIAsmb"/>
</dbReference>
<dbReference type="InterPro" id="IPR011990">
    <property type="entry name" value="TPR-like_helical_dom_sf"/>
</dbReference>
<evidence type="ECO:0000313" key="4">
    <source>
        <dbReference type="EMBL" id="AYA36403.1"/>
    </source>
</evidence>
<sequence>MLLACGEGEPRSQTERMVDLRTVRSGPDVQAAELNGAIAKQPRNPVLYARRASFHLAAGKTDAAVQDINYAIELDDAPGEFYLIKARALRTKGQLQAAVAAAADAQKRGYNPPDLHLLLAEAHLAARRYDTSLDYLDRVLREQPDNASALFYKGLVYAALRDTVQALDYLRASAARVPRQPEVLHQLAYLLNANRQPAQAAPLVERGLHVDRQYAPLWYDRGRVFDLTALPDSAARQYARAIRLDTALYRADYRLGLYYYKAKQHAKAIPHLRRARRRSQYLPNIGQMLAESYEWAGQTQQAWVAYRELVKQFPGDKHYTFKVWKVGQRLPQPVLDSLKEVYGAPPLPRRAPVAPALSFDSLPSRAPALLTPR</sequence>
<dbReference type="InterPro" id="IPR019734">
    <property type="entry name" value="TPR_rpt"/>
</dbReference>
<dbReference type="AlphaFoldDB" id="A0A3B7QYY2"/>
<dbReference type="EMBL" id="CP032317">
    <property type="protein sequence ID" value="AYA36403.1"/>
    <property type="molecule type" value="Genomic_DNA"/>
</dbReference>
<dbReference type="Pfam" id="PF13174">
    <property type="entry name" value="TPR_6"/>
    <property type="match status" value="1"/>
</dbReference>
<protein>
    <submittedName>
        <fullName evidence="4">Tetratricopeptide repeat protein</fullName>
    </submittedName>
</protein>
<evidence type="ECO:0000256" key="3">
    <source>
        <dbReference type="PROSITE-ProRule" id="PRU00339"/>
    </source>
</evidence>
<dbReference type="OrthoDB" id="892214at2"/>
<dbReference type="SUPFAM" id="SSF48452">
    <property type="entry name" value="TPR-like"/>
    <property type="match status" value="1"/>
</dbReference>
<reference evidence="4 5" key="1">
    <citation type="submission" date="2018-09" db="EMBL/GenBank/DDBJ databases">
        <title>Hymenobacter medium sp. nov., isolated from R2A medium.</title>
        <authorList>
            <person name="Yingchao G."/>
        </authorList>
    </citation>
    <scope>NUCLEOTIDE SEQUENCE [LARGE SCALE GENOMIC DNA]</scope>
    <source>
        <strain evidence="5">sh-6</strain>
    </source>
</reference>
<evidence type="ECO:0000256" key="2">
    <source>
        <dbReference type="ARBA" id="ARBA00022803"/>
    </source>
</evidence>
<dbReference type="Proteomes" id="UP000262802">
    <property type="component" value="Chromosome"/>
</dbReference>
<feature type="repeat" description="TPR" evidence="3">
    <location>
        <begin position="113"/>
        <end position="146"/>
    </location>
</feature>
<dbReference type="Gene3D" id="1.25.40.10">
    <property type="entry name" value="Tetratricopeptide repeat domain"/>
    <property type="match status" value="2"/>
</dbReference>
<dbReference type="KEGG" id="hyh:D3Y59_04625"/>
<dbReference type="PROSITE" id="PS50005">
    <property type="entry name" value="TPR"/>
    <property type="match status" value="1"/>
</dbReference>
<name>A0A3B7QYY2_9BACT</name>
<dbReference type="PANTHER" id="PTHR45586">
    <property type="entry name" value="TPR REPEAT-CONTAINING PROTEIN PA4667"/>
    <property type="match status" value="1"/>
</dbReference>
<keyword evidence="5" id="KW-1185">Reference proteome</keyword>
<keyword evidence="1" id="KW-0677">Repeat</keyword>
<evidence type="ECO:0000256" key="1">
    <source>
        <dbReference type="ARBA" id="ARBA00022737"/>
    </source>
</evidence>
<dbReference type="SMART" id="SM00028">
    <property type="entry name" value="TPR"/>
    <property type="match status" value="7"/>
</dbReference>